<evidence type="ECO:0000256" key="1">
    <source>
        <dbReference type="SAM" id="MobiDB-lite"/>
    </source>
</evidence>
<feature type="compositionally biased region" description="Polar residues" evidence="1">
    <location>
        <begin position="42"/>
        <end position="73"/>
    </location>
</feature>
<protein>
    <recommendedName>
        <fullName evidence="5">Curlin</fullName>
    </recommendedName>
</protein>
<dbReference type="AlphaFoldDB" id="A0A1P9WZN8"/>
<gene>
    <name evidence="3" type="ORF">AWR27_16945</name>
</gene>
<evidence type="ECO:0000256" key="2">
    <source>
        <dbReference type="SAM" id="SignalP"/>
    </source>
</evidence>
<keyword evidence="4" id="KW-1185">Reference proteome</keyword>
<evidence type="ECO:0008006" key="5">
    <source>
        <dbReference type="Google" id="ProtNLM"/>
    </source>
</evidence>
<dbReference type="Proteomes" id="UP000187941">
    <property type="component" value="Chromosome"/>
</dbReference>
<organism evidence="3 4">
    <name type="scientific">Spirosoma montaniterrae</name>
    <dbReference type="NCBI Taxonomy" id="1178516"/>
    <lineage>
        <taxon>Bacteria</taxon>
        <taxon>Pseudomonadati</taxon>
        <taxon>Bacteroidota</taxon>
        <taxon>Cytophagia</taxon>
        <taxon>Cytophagales</taxon>
        <taxon>Cytophagaceae</taxon>
        <taxon>Spirosoma</taxon>
    </lineage>
</organism>
<proteinExistence type="predicted"/>
<dbReference type="KEGG" id="smon:AWR27_16945"/>
<feature type="compositionally biased region" description="Basic residues" evidence="1">
    <location>
        <begin position="117"/>
        <end position="131"/>
    </location>
</feature>
<dbReference type="EMBL" id="CP014263">
    <property type="protein sequence ID" value="AQG80857.1"/>
    <property type="molecule type" value="Genomic_DNA"/>
</dbReference>
<evidence type="ECO:0000313" key="3">
    <source>
        <dbReference type="EMBL" id="AQG80857.1"/>
    </source>
</evidence>
<evidence type="ECO:0000313" key="4">
    <source>
        <dbReference type="Proteomes" id="UP000187941"/>
    </source>
</evidence>
<feature type="signal peptide" evidence="2">
    <location>
        <begin position="1"/>
        <end position="19"/>
    </location>
</feature>
<reference evidence="3 4" key="1">
    <citation type="submission" date="2016-01" db="EMBL/GenBank/DDBJ databases">
        <authorList>
            <person name="Oliw E.H."/>
        </authorList>
    </citation>
    <scope>NUCLEOTIDE SEQUENCE [LARGE SCALE GENOMIC DNA]</scope>
    <source>
        <strain evidence="3 4">DY10</strain>
    </source>
</reference>
<feature type="compositionally biased region" description="Polar residues" evidence="1">
    <location>
        <begin position="81"/>
        <end position="110"/>
    </location>
</feature>
<feature type="region of interest" description="Disordered" evidence="1">
    <location>
        <begin position="32"/>
        <end position="131"/>
    </location>
</feature>
<name>A0A1P9WZN8_9BACT</name>
<dbReference type="RefSeq" id="WP_077132293.1">
    <property type="nucleotide sequence ID" value="NZ_CP014263.1"/>
</dbReference>
<sequence length="131" mass="13242">MKSFLLIGIATLVSIAGYAQNSAVINQSGGGQVAVSQQGSGNTSVINQSNPRPGNTAVINQSGAGNVATVSQGGSAGEPGQSVSVSQSGHTETHINQTDGSNSIVVNQSGEPVPATSKKKSRAKRRTDRPR</sequence>
<keyword evidence="2" id="KW-0732">Signal</keyword>
<feature type="chain" id="PRO_5012026615" description="Curlin" evidence="2">
    <location>
        <begin position="20"/>
        <end position="131"/>
    </location>
</feature>
<accession>A0A1P9WZN8</accession>